<dbReference type="KEGG" id="avn:Avin_12540"/>
<gene>
    <name evidence="1" type="ordered locus">Avin_12540</name>
</gene>
<dbReference type="STRING" id="322710.Avin_12540"/>
<organism evidence="1 2">
    <name type="scientific">Azotobacter vinelandii (strain DJ / ATCC BAA-1303)</name>
    <dbReference type="NCBI Taxonomy" id="322710"/>
    <lineage>
        <taxon>Bacteria</taxon>
        <taxon>Pseudomonadati</taxon>
        <taxon>Pseudomonadota</taxon>
        <taxon>Gammaproteobacteria</taxon>
        <taxon>Pseudomonadales</taxon>
        <taxon>Pseudomonadaceae</taxon>
        <taxon>Azotobacter</taxon>
    </lineage>
</organism>
<dbReference type="HOGENOM" id="CLU_2679756_0_0_6"/>
<evidence type="ECO:0000313" key="1">
    <source>
        <dbReference type="EMBL" id="ACO77481.1"/>
    </source>
</evidence>
<protein>
    <submittedName>
        <fullName evidence="1">Uncharacterized protein</fullName>
    </submittedName>
</protein>
<name>C1DQ29_AZOVD</name>
<proteinExistence type="predicted"/>
<dbReference type="Proteomes" id="UP000002424">
    <property type="component" value="Chromosome"/>
</dbReference>
<sequence>MWAGNVSVGCRARLYRRSPVFAAPPASGCRIRPGWWRAFGYTGRALPGPHDKPFLCSHPFKCCRPAATTSVGSS</sequence>
<accession>C1DQ29</accession>
<dbReference type="EnsemblBacteria" id="ACO77481">
    <property type="protein sequence ID" value="ACO77481"/>
    <property type="gene ID" value="Avin_12540"/>
</dbReference>
<dbReference type="AlphaFoldDB" id="C1DQ29"/>
<dbReference type="EMBL" id="CP001157">
    <property type="protein sequence ID" value="ACO77481.1"/>
    <property type="molecule type" value="Genomic_DNA"/>
</dbReference>
<evidence type="ECO:0000313" key="2">
    <source>
        <dbReference type="Proteomes" id="UP000002424"/>
    </source>
</evidence>
<keyword evidence="2" id="KW-1185">Reference proteome</keyword>
<reference evidence="1 2" key="1">
    <citation type="journal article" date="2009" name="J. Bacteriol.">
        <title>Genome sequence of Azotobacter vinelandii, an obligate aerobe specialized to support diverse anaerobic metabolic processes.</title>
        <authorList>
            <person name="Setubal J.C."/>
            <person name="dos Santos P."/>
            <person name="Goldman B.S."/>
            <person name="Ertesvag H."/>
            <person name="Espin G."/>
            <person name="Rubio L.M."/>
            <person name="Valla S."/>
            <person name="Almeida N.F."/>
            <person name="Balasubramanian D."/>
            <person name="Cromes L."/>
            <person name="Curatti L."/>
            <person name="Du Z."/>
            <person name="Godsy E."/>
            <person name="Goodner B."/>
            <person name="Hellner-Burris K."/>
            <person name="Hernandez J.A."/>
            <person name="Houmiel K."/>
            <person name="Imperial J."/>
            <person name="Kennedy C."/>
            <person name="Larson T.J."/>
            <person name="Latreille P."/>
            <person name="Ligon L.S."/>
            <person name="Lu J."/>
            <person name="Maerk M."/>
            <person name="Miller N.M."/>
            <person name="Norton S."/>
            <person name="O'Carroll I.P."/>
            <person name="Paulsen I."/>
            <person name="Raulfs E.C."/>
            <person name="Roemer R."/>
            <person name="Rosser J."/>
            <person name="Segura D."/>
            <person name="Slater S."/>
            <person name="Stricklin S.L."/>
            <person name="Studholme D.J."/>
            <person name="Sun J."/>
            <person name="Viana C.J."/>
            <person name="Wallin E."/>
            <person name="Wang B."/>
            <person name="Wheeler C."/>
            <person name="Zhu H."/>
            <person name="Dean D.R."/>
            <person name="Dixon R."/>
            <person name="Wood D."/>
        </authorList>
    </citation>
    <scope>NUCLEOTIDE SEQUENCE [LARGE SCALE GENOMIC DNA]</scope>
    <source>
        <strain evidence="2">DJ / ATCC BAA-1303</strain>
    </source>
</reference>